<feature type="region of interest" description="Disordered" evidence="1">
    <location>
        <begin position="388"/>
        <end position="424"/>
    </location>
</feature>
<dbReference type="Pfam" id="PF23713">
    <property type="entry name" value="WHD_Egal"/>
    <property type="match status" value="3"/>
</dbReference>
<protein>
    <submittedName>
        <fullName evidence="3">Expressed conserved protein</fullName>
    </submittedName>
</protein>
<organism evidence="3 4">
    <name type="scientific">Echinococcus multilocularis</name>
    <name type="common">Fox tapeworm</name>
    <dbReference type="NCBI Taxonomy" id="6211"/>
    <lineage>
        <taxon>Eukaryota</taxon>
        <taxon>Metazoa</taxon>
        <taxon>Spiralia</taxon>
        <taxon>Lophotrochozoa</taxon>
        <taxon>Platyhelminthes</taxon>
        <taxon>Cestoda</taxon>
        <taxon>Eucestoda</taxon>
        <taxon>Cyclophyllidea</taxon>
        <taxon>Taeniidae</taxon>
        <taxon>Echinococcus</taxon>
    </lineage>
</organism>
<sequence length="978" mass="106930">MSQVVAKVDQLSDSEIDDASKITDPASCLDYLKRREVFLYKMMNDPSHKAMLYFLEVLMNSEVPLTVEQLAARFSNKSFSNEMKEACGGGSVDALKEFLLKYPSLFTVKPTGLVSAVAIEMPGFDEMSESSIDVDCFSLNRSPQNTTTTVSSSCRLDQRAVSKSSNETNENPTPSTQPAPLKSSLKNSTNGGNNNNEVKPVGIYQPPILRAQAAAASATTQNRSSHICDMCSIAAHVATTATTTVVHCPFTDLNCLGHHHYHHGQRFNQLPKHSHTATSYCCCSADLASPYCRPSGKGVTCSQVTNFTLEAEAVKFFQQRLSRKEERWVPIKSLAGHLSQASAEVRSIVGPQLEFRRFLLKHPHVFEVQGDLVGLKDPFIATCLSSRRPKSFGGSSLNSQSSSSLSTLNLRGATGPGGVTGSQNVLRPKSLIMLSQASSTAVSAPIPRRLGNVPTGSEHFLLGRNLESLTVSAPNTPNSQQNRNGSSSVRPRHNGSMQNFAHYNSPQNDADSSSARQPSRRNRGQEVDATTSTSGSICIRMSANEYRAIMFLRKVLAKKGGAPGQAGLSYMQLMQILSAKAPETVQSAIGWTKVELEEFILQHPIFFEVHACTDANKTHSGNNVTWARVETSEQSTTLVTNRRVLKMINIVITGNKSLDSGIRTMTNRCGRVFHVAKLWGIIDLGKHEHVFFDKSILKYVDDLQKHFKVNETLYFNAILAPKESRAKWRATQVWKECDKEIMEKFGGSAFTDRSGGRIATLLSVVGREEEGRKSNTTVADSDSSDYGLAEEEEVEGELGEAPGTTRAEGLNPTNDINFLSDDVEAELERILGPNQEITTADTTNSLPNASNRVPNDVSDEDTSITGCIEDISVNFSDAGSLPERYSQCVTSTTQKEKKSMYAADSPLGERSSIATCKSTTAQKNPFTHISQMHTSLHPITNTFSLTCGMQSYFAALLTGHKVILCFEGQFFVPFIARL</sequence>
<feature type="region of interest" description="Disordered" evidence="1">
    <location>
        <begin position="470"/>
        <end position="534"/>
    </location>
</feature>
<feature type="compositionally biased region" description="Low complexity" evidence="1">
    <location>
        <begin position="395"/>
        <end position="410"/>
    </location>
</feature>
<dbReference type="Proteomes" id="UP000017246">
    <property type="component" value="Unassembled WGS sequence"/>
</dbReference>
<feature type="region of interest" description="Disordered" evidence="1">
    <location>
        <begin position="144"/>
        <end position="201"/>
    </location>
</feature>
<dbReference type="eggNOG" id="ENOG502SWUP">
    <property type="taxonomic scope" value="Eukaryota"/>
</dbReference>
<evidence type="ECO:0000259" key="2">
    <source>
        <dbReference type="Pfam" id="PF23713"/>
    </source>
</evidence>
<dbReference type="STRING" id="6211.A0A068YB05"/>
<feature type="compositionally biased region" description="Polar residues" evidence="1">
    <location>
        <begin position="837"/>
        <end position="853"/>
    </location>
</feature>
<keyword evidence="4" id="KW-1185">Reference proteome</keyword>
<name>A0A068YB05_ECHMU</name>
<feature type="compositionally biased region" description="Polar residues" evidence="1">
    <location>
        <begin position="144"/>
        <end position="189"/>
    </location>
</feature>
<feature type="domain" description="Egal-1 winged helix" evidence="2">
    <location>
        <begin position="546"/>
        <end position="610"/>
    </location>
</feature>
<feature type="compositionally biased region" description="Polar residues" evidence="1">
    <location>
        <begin position="470"/>
        <end position="517"/>
    </location>
</feature>
<proteinExistence type="predicted"/>
<evidence type="ECO:0000313" key="4">
    <source>
        <dbReference type="Proteomes" id="UP000017246"/>
    </source>
</evidence>
<gene>
    <name evidence="3" type="ORF">EmuJ_000802200</name>
</gene>
<reference evidence="3" key="1">
    <citation type="journal article" date="2013" name="Nature">
        <title>The genomes of four tapeworm species reveal adaptations to parasitism.</title>
        <authorList>
            <person name="Tsai I.J."/>
            <person name="Zarowiecki M."/>
            <person name="Holroyd N."/>
            <person name="Garciarrubio A."/>
            <person name="Sanchez-Flores A."/>
            <person name="Brooks K.L."/>
            <person name="Tracey A."/>
            <person name="Bobes R.J."/>
            <person name="Fragoso G."/>
            <person name="Sciutto E."/>
            <person name="Aslett M."/>
            <person name="Beasley H."/>
            <person name="Bennett H.M."/>
            <person name="Cai J."/>
            <person name="Camicia F."/>
            <person name="Clark R."/>
            <person name="Cucher M."/>
            <person name="De Silva N."/>
            <person name="Day T.A."/>
            <person name="Deplazes P."/>
            <person name="Estrada K."/>
            <person name="Fernandez C."/>
            <person name="Holland P.W."/>
            <person name="Hou J."/>
            <person name="Hu S."/>
            <person name="Huckvale T."/>
            <person name="Hung S.S."/>
            <person name="Kamenetzky L."/>
            <person name="Keane J.A."/>
            <person name="Kiss F."/>
            <person name="Koziol U."/>
            <person name="Lambert O."/>
            <person name="Liu K."/>
            <person name="Luo X."/>
            <person name="Luo Y."/>
            <person name="Macchiaroli N."/>
            <person name="Nichol S."/>
            <person name="Paps J."/>
            <person name="Parkinson J."/>
            <person name="Pouchkina-Stantcheva N."/>
            <person name="Riddiford N."/>
            <person name="Rosenzvit M."/>
            <person name="Salinas G."/>
            <person name="Wasmuth J.D."/>
            <person name="Zamanian M."/>
            <person name="Zheng Y."/>
            <person name="Cai X."/>
            <person name="Soberon X."/>
            <person name="Olson P.D."/>
            <person name="Laclette J.P."/>
            <person name="Brehm K."/>
            <person name="Berriman M."/>
            <person name="Garciarrubio A."/>
            <person name="Bobes R.J."/>
            <person name="Fragoso G."/>
            <person name="Sanchez-Flores A."/>
            <person name="Estrada K."/>
            <person name="Cevallos M.A."/>
            <person name="Morett E."/>
            <person name="Gonzalez V."/>
            <person name="Portillo T."/>
            <person name="Ochoa-Leyva A."/>
            <person name="Jose M.V."/>
            <person name="Sciutto E."/>
            <person name="Landa A."/>
            <person name="Jimenez L."/>
            <person name="Valdes V."/>
            <person name="Carrero J.C."/>
            <person name="Larralde C."/>
            <person name="Morales-Montor J."/>
            <person name="Limon-Lason J."/>
            <person name="Soberon X."/>
            <person name="Laclette J.P."/>
        </authorList>
    </citation>
    <scope>NUCLEOTIDE SEQUENCE [LARGE SCALE GENOMIC DNA]</scope>
</reference>
<feature type="domain" description="Egal-1 winged helix" evidence="2">
    <location>
        <begin position="312"/>
        <end position="377"/>
    </location>
</feature>
<dbReference type="InterPro" id="IPR056589">
    <property type="entry name" value="WH_Egal-1"/>
</dbReference>
<dbReference type="OMA" id="EYRAIMF"/>
<dbReference type="AlphaFoldDB" id="A0A068YB05"/>
<evidence type="ECO:0000313" key="3">
    <source>
        <dbReference type="EMBL" id="CDS40438.1"/>
    </source>
</evidence>
<feature type="region of interest" description="Disordered" evidence="1">
    <location>
        <begin position="837"/>
        <end position="858"/>
    </location>
</feature>
<feature type="region of interest" description="Disordered" evidence="1">
    <location>
        <begin position="769"/>
        <end position="788"/>
    </location>
</feature>
<dbReference type="EMBL" id="LN902841">
    <property type="protein sequence ID" value="CDS40438.1"/>
    <property type="molecule type" value="Genomic_DNA"/>
</dbReference>
<evidence type="ECO:0000256" key="1">
    <source>
        <dbReference type="SAM" id="MobiDB-lite"/>
    </source>
</evidence>
<dbReference type="OrthoDB" id="26838at2759"/>
<reference evidence="3" key="2">
    <citation type="submission" date="2015-11" db="EMBL/GenBank/DDBJ databases">
        <authorList>
            <person name="Zhang Y."/>
            <person name="Guo Z."/>
        </authorList>
    </citation>
    <scope>NUCLEOTIDE SEQUENCE</scope>
</reference>
<feature type="region of interest" description="Disordered" evidence="1">
    <location>
        <begin position="794"/>
        <end position="814"/>
    </location>
</feature>
<feature type="domain" description="Egal-1 winged helix" evidence="2">
    <location>
        <begin position="48"/>
        <end position="115"/>
    </location>
</feature>
<accession>A0A068YB05</accession>